<proteinExistence type="predicted"/>
<evidence type="ECO:0000259" key="1">
    <source>
        <dbReference type="Pfam" id="PF09346"/>
    </source>
</evidence>
<dbReference type="SUPFAM" id="SSF160631">
    <property type="entry name" value="SMI1/KNR4-like"/>
    <property type="match status" value="1"/>
</dbReference>
<dbReference type="AlphaFoldDB" id="A0A7Y6BZ50"/>
<organism evidence="2 3">
    <name type="scientific">Paenibacillus xylanilyticus</name>
    <dbReference type="NCBI Taxonomy" id="248903"/>
    <lineage>
        <taxon>Bacteria</taxon>
        <taxon>Bacillati</taxon>
        <taxon>Bacillota</taxon>
        <taxon>Bacilli</taxon>
        <taxon>Bacillales</taxon>
        <taxon>Paenibacillaceae</taxon>
        <taxon>Paenibacillus</taxon>
    </lineage>
</organism>
<name>A0A7Y6BZ50_9BACL</name>
<evidence type="ECO:0000313" key="2">
    <source>
        <dbReference type="EMBL" id="NUU77592.1"/>
    </source>
</evidence>
<protein>
    <submittedName>
        <fullName evidence="2">SMI1/KNR4 family protein</fullName>
    </submittedName>
</protein>
<dbReference type="Proteomes" id="UP000526125">
    <property type="component" value="Unassembled WGS sequence"/>
</dbReference>
<reference evidence="2 3" key="1">
    <citation type="submission" date="2020-05" db="EMBL/GenBank/DDBJ databases">
        <title>Genome Sequencing of Type Strains.</title>
        <authorList>
            <person name="Lemaire J.F."/>
            <person name="Inderbitzin P."/>
            <person name="Gregorio O.A."/>
            <person name="Collins S.B."/>
            <person name="Wespe N."/>
            <person name="Knight-Connoni V."/>
        </authorList>
    </citation>
    <scope>NUCLEOTIDE SEQUENCE [LARGE SCALE GENOMIC DNA]</scope>
    <source>
        <strain evidence="2 3">LMG 21957</strain>
    </source>
</reference>
<dbReference type="Pfam" id="PF09346">
    <property type="entry name" value="SMI1_KNR4"/>
    <property type="match status" value="1"/>
</dbReference>
<gene>
    <name evidence="2" type="ORF">HP552_20475</name>
</gene>
<sequence length="211" mass="24543">MNDSNVLQQNRAFILQCLDAYFDSPHRDILMSHPAKTEEEDYGVPVEMQDGAVDEEGWVRWKMIPSTVTEDQIRELEQSFELHVPIPPLYRAFLSTRYVLNVYLRYDDFVIGLPNLPSDRPLEDLHGLWSAWKPLISKGYVPFATYEDDAGPVCWDIRNPHGDEDYAVVWFDHEFLVNDESPSREQLEGWAKPLFPSFRDMLIPFASSHHS</sequence>
<keyword evidence="3" id="KW-1185">Reference proteome</keyword>
<comment type="caution">
    <text evidence="2">The sequence shown here is derived from an EMBL/GenBank/DDBJ whole genome shotgun (WGS) entry which is preliminary data.</text>
</comment>
<feature type="domain" description="Knr4/Smi1-like" evidence="1">
    <location>
        <begin position="68"/>
        <end position="202"/>
    </location>
</feature>
<dbReference type="Gene3D" id="3.40.1580.10">
    <property type="entry name" value="SMI1/KNR4-like"/>
    <property type="match status" value="1"/>
</dbReference>
<dbReference type="InterPro" id="IPR037883">
    <property type="entry name" value="Knr4/Smi1-like_sf"/>
</dbReference>
<evidence type="ECO:0000313" key="3">
    <source>
        <dbReference type="Proteomes" id="UP000526125"/>
    </source>
</evidence>
<accession>A0A7Y6BZ50</accession>
<dbReference type="EMBL" id="JABMCB010000192">
    <property type="protein sequence ID" value="NUU77592.1"/>
    <property type="molecule type" value="Genomic_DNA"/>
</dbReference>
<dbReference type="InterPro" id="IPR018958">
    <property type="entry name" value="Knr4/Smi1-like_dom"/>
</dbReference>
<dbReference type="RefSeq" id="WP_175397244.1">
    <property type="nucleotide sequence ID" value="NZ_JABMCB010000192.1"/>
</dbReference>